<comment type="caution">
    <text evidence="2">The sequence shown here is derived from an EMBL/GenBank/DDBJ whole genome shotgun (WGS) entry which is preliminary data.</text>
</comment>
<dbReference type="EMBL" id="JAEPBG010000001">
    <property type="protein sequence ID" value="MBK4733524.1"/>
    <property type="molecule type" value="Genomic_DNA"/>
</dbReference>
<dbReference type="InterPro" id="IPR034242">
    <property type="entry name" value="MauL"/>
</dbReference>
<accession>A0A934W6H1</accession>
<name>A0A934W6H1_9BURK</name>
<dbReference type="Proteomes" id="UP000622890">
    <property type="component" value="Unassembled WGS sequence"/>
</dbReference>
<organism evidence="2 3">
    <name type="scientific">Noviherbaspirillum pedocola</name>
    <dbReference type="NCBI Taxonomy" id="2801341"/>
    <lineage>
        <taxon>Bacteria</taxon>
        <taxon>Pseudomonadati</taxon>
        <taxon>Pseudomonadota</taxon>
        <taxon>Betaproteobacteria</taxon>
        <taxon>Burkholderiales</taxon>
        <taxon>Oxalobacteraceae</taxon>
        <taxon>Noviherbaspirillum</taxon>
    </lineage>
</organism>
<sequence>MALLFVLAGSAKAATVDALVLDPKGQPVPDAAVVLYPLAPAAHKPRLPATIEQRGSEFIPYVTVVQTGTAVEFPNNDSIKHHAYSFSAAKRFEIKLYAGKPGQPVIFDKPGEVVIGCNIHDWMEAHVLVVDSPYFARTAPNGSAAIANVPAGRYRLQLWHPQQKAGQAPSEVDIGPSPARITMKLDVKPRERKPRAETDPDRY</sequence>
<gene>
    <name evidence="2" type="ORF">JJB74_02735</name>
</gene>
<evidence type="ECO:0000313" key="2">
    <source>
        <dbReference type="EMBL" id="MBK4733524.1"/>
    </source>
</evidence>
<dbReference type="SUPFAM" id="SSF49503">
    <property type="entry name" value="Cupredoxins"/>
    <property type="match status" value="1"/>
</dbReference>
<evidence type="ECO:0000256" key="1">
    <source>
        <dbReference type="ARBA" id="ARBA00004418"/>
    </source>
</evidence>
<dbReference type="CDD" id="cd04221">
    <property type="entry name" value="MauL"/>
    <property type="match status" value="1"/>
</dbReference>
<dbReference type="InterPro" id="IPR008972">
    <property type="entry name" value="Cupredoxin"/>
</dbReference>
<dbReference type="AlphaFoldDB" id="A0A934W6H1"/>
<reference evidence="2" key="1">
    <citation type="submission" date="2021-01" db="EMBL/GenBank/DDBJ databases">
        <title>Genome sequence of strain Noviherbaspirillum sp. DKR-6.</title>
        <authorList>
            <person name="Chaudhary D.K."/>
        </authorList>
    </citation>
    <scope>NUCLEOTIDE SEQUENCE</scope>
    <source>
        <strain evidence="2">DKR-6</strain>
    </source>
</reference>
<protein>
    <submittedName>
        <fullName evidence="2">Methylamine utilization protein</fullName>
    </submittedName>
</protein>
<comment type="subcellular location">
    <subcellularLocation>
        <location evidence="1">Periplasm</location>
    </subcellularLocation>
</comment>
<keyword evidence="3" id="KW-1185">Reference proteome</keyword>
<proteinExistence type="predicted"/>
<dbReference type="GO" id="GO:0042597">
    <property type="term" value="C:periplasmic space"/>
    <property type="evidence" value="ECO:0007669"/>
    <property type="project" value="UniProtKB-SubCell"/>
</dbReference>
<evidence type="ECO:0000313" key="3">
    <source>
        <dbReference type="Proteomes" id="UP000622890"/>
    </source>
</evidence>
<dbReference type="Gene3D" id="2.60.40.420">
    <property type="entry name" value="Cupredoxins - blue copper proteins"/>
    <property type="match status" value="1"/>
</dbReference>